<reference evidence="2" key="1">
    <citation type="submission" date="2022-08" db="EMBL/GenBank/DDBJ databases">
        <authorList>
            <consortium name="DOE Joint Genome Institute"/>
            <person name="Min B."/>
            <person name="Riley R."/>
            <person name="Sierra-Patev S."/>
            <person name="Naranjo-Ortiz M."/>
            <person name="Looney B."/>
            <person name="Konkel Z."/>
            <person name="Slot J.C."/>
            <person name="Sakamoto Y."/>
            <person name="Steenwyk J.L."/>
            <person name="Rokas A."/>
            <person name="Carro J."/>
            <person name="Camarero S."/>
            <person name="Ferreira P."/>
            <person name="Molpeceres G."/>
            <person name="Ruiz-Duenas F.J."/>
            <person name="Serrano A."/>
            <person name="Henrissat B."/>
            <person name="Drula E."/>
            <person name="Hughes K.W."/>
            <person name="Mata J.L."/>
            <person name="Ishikawa N.K."/>
            <person name="Vargas-Isla R."/>
            <person name="Ushijima S."/>
            <person name="Smith C.A."/>
            <person name="Ahrendt S."/>
            <person name="Andreopoulos W."/>
            <person name="He G."/>
            <person name="Labutti K."/>
            <person name="Lipzen A."/>
            <person name="Ng V."/>
            <person name="Sandor L."/>
            <person name="Barry K."/>
            <person name="Martinez A.T."/>
            <person name="Xiao Y."/>
            <person name="Gibbons J.G."/>
            <person name="Terashima K."/>
            <person name="Hibbett D.S."/>
            <person name="Grigoriev I.V."/>
        </authorList>
    </citation>
    <scope>NUCLEOTIDE SEQUENCE</scope>
    <source>
        <strain evidence="2">TFB10291</strain>
    </source>
</reference>
<keyword evidence="1" id="KW-1133">Transmembrane helix</keyword>
<evidence type="ECO:0000256" key="1">
    <source>
        <dbReference type="SAM" id="Phobius"/>
    </source>
</evidence>
<dbReference type="EMBL" id="MU793650">
    <property type="protein sequence ID" value="KAJ3780817.1"/>
    <property type="molecule type" value="Genomic_DNA"/>
</dbReference>
<keyword evidence="3" id="KW-1185">Reference proteome</keyword>
<organism evidence="2 3">
    <name type="scientific">Lentinula aff. detonsa</name>
    <dbReference type="NCBI Taxonomy" id="2804958"/>
    <lineage>
        <taxon>Eukaryota</taxon>
        <taxon>Fungi</taxon>
        <taxon>Dikarya</taxon>
        <taxon>Basidiomycota</taxon>
        <taxon>Agaricomycotina</taxon>
        <taxon>Agaricomycetes</taxon>
        <taxon>Agaricomycetidae</taxon>
        <taxon>Agaricales</taxon>
        <taxon>Marasmiineae</taxon>
        <taxon>Omphalotaceae</taxon>
        <taxon>Lentinula</taxon>
    </lineage>
</organism>
<keyword evidence="1" id="KW-0472">Membrane</keyword>
<feature type="transmembrane region" description="Helical" evidence="1">
    <location>
        <begin position="78"/>
        <end position="97"/>
    </location>
</feature>
<keyword evidence="1" id="KW-0812">Transmembrane</keyword>
<comment type="caution">
    <text evidence="2">The sequence shown here is derived from an EMBL/GenBank/DDBJ whole genome shotgun (WGS) entry which is preliminary data.</text>
</comment>
<name>A0AA38L1Y3_9AGAR</name>
<sequence length="101" mass="11072">MIAPHISLQRLTTVHLVHFLGLVWWLLKKKIIRTSSSSPQVLSRHTSWICYVALSLAAVSAISVFSVSLSPQVLSQHTSWICYVALSLAAVSALSVFSDPL</sequence>
<proteinExistence type="predicted"/>
<evidence type="ECO:0000313" key="2">
    <source>
        <dbReference type="EMBL" id="KAJ3780817.1"/>
    </source>
</evidence>
<dbReference type="AlphaFoldDB" id="A0AA38L1Y3"/>
<protein>
    <submittedName>
        <fullName evidence="2">Uncharacterized protein</fullName>
    </submittedName>
</protein>
<gene>
    <name evidence="2" type="ORF">GGU10DRAFT_133104</name>
</gene>
<accession>A0AA38L1Y3</accession>
<feature type="transmembrane region" description="Helical" evidence="1">
    <location>
        <begin position="6"/>
        <end position="27"/>
    </location>
</feature>
<evidence type="ECO:0000313" key="3">
    <source>
        <dbReference type="Proteomes" id="UP001163798"/>
    </source>
</evidence>
<feature type="transmembrane region" description="Helical" evidence="1">
    <location>
        <begin position="48"/>
        <end position="66"/>
    </location>
</feature>
<dbReference type="Proteomes" id="UP001163798">
    <property type="component" value="Unassembled WGS sequence"/>
</dbReference>